<feature type="transmembrane region" description="Helical" evidence="2">
    <location>
        <begin position="123"/>
        <end position="147"/>
    </location>
</feature>
<keyword evidence="2" id="KW-1133">Transmembrane helix</keyword>
<dbReference type="InParanoid" id="A0A067P7U3"/>
<keyword evidence="4" id="KW-1185">Reference proteome</keyword>
<dbReference type="HOGENOM" id="CLU_855465_0_0_1"/>
<keyword evidence="2" id="KW-0812">Transmembrane</keyword>
<organism evidence="3 4">
    <name type="scientific">Jaapia argillacea MUCL 33604</name>
    <dbReference type="NCBI Taxonomy" id="933084"/>
    <lineage>
        <taxon>Eukaryota</taxon>
        <taxon>Fungi</taxon>
        <taxon>Dikarya</taxon>
        <taxon>Basidiomycota</taxon>
        <taxon>Agaricomycotina</taxon>
        <taxon>Agaricomycetes</taxon>
        <taxon>Agaricomycetidae</taxon>
        <taxon>Jaapiales</taxon>
        <taxon>Jaapiaceae</taxon>
        <taxon>Jaapia</taxon>
    </lineage>
</organism>
<proteinExistence type="predicted"/>
<sequence>MDTLVVLIRKYTPSYRDRLLITCQTWGINIRGGLPPYTVSIVQTNALNVTNVTIGGNDNYFSYPNSAEPDQTLLSASSGKWSSGNLFVKTFGSMQSDCSGALPATTHINDPISRSSVAANHHIVFIATFVALVSTFLLAIFVTWYIIKRRRRLGGEPFDDHDTMPKAWWEGEISLPIMAEFSPSFHENALPYLPSLLVGSDPGPSSSRTSIAHSSSEELVMTRPSRVRFDDSVVTIGESSESDSEVGSPGVSGERRPRRGILRNRVDGGCLGDPHGLEMELETNGMLPIQGVGEVVQHRDVGVRVVRESPPPYLDCYSALPSDCT</sequence>
<evidence type="ECO:0000313" key="4">
    <source>
        <dbReference type="Proteomes" id="UP000027265"/>
    </source>
</evidence>
<dbReference type="Proteomes" id="UP000027265">
    <property type="component" value="Unassembled WGS sequence"/>
</dbReference>
<evidence type="ECO:0000313" key="3">
    <source>
        <dbReference type="EMBL" id="KDQ50933.1"/>
    </source>
</evidence>
<reference evidence="4" key="1">
    <citation type="journal article" date="2014" name="Proc. Natl. Acad. Sci. U.S.A.">
        <title>Extensive sampling of basidiomycete genomes demonstrates inadequacy of the white-rot/brown-rot paradigm for wood decay fungi.</title>
        <authorList>
            <person name="Riley R."/>
            <person name="Salamov A.A."/>
            <person name="Brown D.W."/>
            <person name="Nagy L.G."/>
            <person name="Floudas D."/>
            <person name="Held B.W."/>
            <person name="Levasseur A."/>
            <person name="Lombard V."/>
            <person name="Morin E."/>
            <person name="Otillar R."/>
            <person name="Lindquist E.A."/>
            <person name="Sun H."/>
            <person name="LaButti K.M."/>
            <person name="Schmutz J."/>
            <person name="Jabbour D."/>
            <person name="Luo H."/>
            <person name="Baker S.E."/>
            <person name="Pisabarro A.G."/>
            <person name="Walton J.D."/>
            <person name="Blanchette R.A."/>
            <person name="Henrissat B."/>
            <person name="Martin F."/>
            <person name="Cullen D."/>
            <person name="Hibbett D.S."/>
            <person name="Grigoriev I.V."/>
        </authorList>
    </citation>
    <scope>NUCLEOTIDE SEQUENCE [LARGE SCALE GENOMIC DNA]</scope>
    <source>
        <strain evidence="4">MUCL 33604</strain>
    </source>
</reference>
<evidence type="ECO:0000256" key="1">
    <source>
        <dbReference type="SAM" id="MobiDB-lite"/>
    </source>
</evidence>
<feature type="region of interest" description="Disordered" evidence="1">
    <location>
        <begin position="236"/>
        <end position="259"/>
    </location>
</feature>
<keyword evidence="2" id="KW-0472">Membrane</keyword>
<gene>
    <name evidence="3" type="ORF">JAAARDRAFT_62839</name>
</gene>
<name>A0A067P7U3_9AGAM</name>
<dbReference type="EMBL" id="KL197753">
    <property type="protein sequence ID" value="KDQ50933.1"/>
    <property type="molecule type" value="Genomic_DNA"/>
</dbReference>
<accession>A0A067P7U3</accession>
<evidence type="ECO:0000256" key="2">
    <source>
        <dbReference type="SAM" id="Phobius"/>
    </source>
</evidence>
<dbReference type="OrthoDB" id="2527908at2759"/>
<protein>
    <submittedName>
        <fullName evidence="3">Uncharacterized protein</fullName>
    </submittedName>
</protein>
<dbReference type="AlphaFoldDB" id="A0A067P7U3"/>